<dbReference type="Gene3D" id="3.30.2310.20">
    <property type="entry name" value="RelE-like"/>
    <property type="match status" value="1"/>
</dbReference>
<dbReference type="Proteomes" id="UP000027834">
    <property type="component" value="Chromosome 2"/>
</dbReference>
<dbReference type="AlphaFoldDB" id="A0A8A8DBH8"/>
<reference evidence="2" key="1">
    <citation type="submission" date="2014-04" db="EMBL/GenBank/DDBJ databases">
        <authorList>
            <person name="Ho Y.-N."/>
            <person name="Huang C.-C."/>
        </authorList>
    </citation>
    <scope>NUCLEOTIDE SEQUENCE</scope>
    <source>
        <strain evidence="2">869T2</strain>
    </source>
</reference>
<evidence type="ECO:0000256" key="1">
    <source>
        <dbReference type="ARBA" id="ARBA00022649"/>
    </source>
</evidence>
<dbReference type="EMBL" id="CP072521">
    <property type="protein sequence ID" value="QTO22012.1"/>
    <property type="molecule type" value="Genomic_DNA"/>
</dbReference>
<dbReference type="InterPro" id="IPR035093">
    <property type="entry name" value="RelE/ParE_toxin_dom_sf"/>
</dbReference>
<proteinExistence type="predicted"/>
<dbReference type="Pfam" id="PF05016">
    <property type="entry name" value="ParE_toxin"/>
    <property type="match status" value="1"/>
</dbReference>
<gene>
    <name evidence="2" type="ORF">DT99_019070</name>
</gene>
<reference evidence="2" key="2">
    <citation type="submission" date="2021-03" db="EMBL/GenBank/DDBJ databases">
        <title>Complete genome sequence of Burkholderia seminalis 869T2.</title>
        <authorList>
            <person name="Hung S.-H."/>
            <person name="Huang C.-T."/>
            <person name="Huang C.-C."/>
            <person name="Kuo C.-H."/>
        </authorList>
    </citation>
    <scope>NUCLEOTIDE SEQUENCE</scope>
    <source>
        <strain evidence="2">869T2</strain>
    </source>
</reference>
<name>A0A8A8DBH8_9BURK</name>
<keyword evidence="3" id="KW-1185">Reference proteome</keyword>
<sequence>MDAIGAGDGGGAGVTGGRIAAPDTFRTLLERDVDAAARAADAIGQGVAVLRLFPFTCRKIENGNPFLRELIVSFGASGFVLLFEIEVAEQVTILAVRHQREEDYH</sequence>
<accession>A0A8A8DBH8</accession>
<keyword evidence="1" id="KW-1277">Toxin-antitoxin system</keyword>
<evidence type="ECO:0000313" key="2">
    <source>
        <dbReference type="EMBL" id="QTO22012.1"/>
    </source>
</evidence>
<protein>
    <submittedName>
        <fullName evidence="2">Type II toxin-antitoxin system RelE/ParE family toxin</fullName>
    </submittedName>
</protein>
<organism evidence="2 3">
    <name type="scientific">Burkholderia seminalis</name>
    <dbReference type="NCBI Taxonomy" id="488731"/>
    <lineage>
        <taxon>Bacteria</taxon>
        <taxon>Pseudomonadati</taxon>
        <taxon>Pseudomonadota</taxon>
        <taxon>Betaproteobacteria</taxon>
        <taxon>Burkholderiales</taxon>
        <taxon>Burkholderiaceae</taxon>
        <taxon>Burkholderia</taxon>
        <taxon>Burkholderia cepacia complex</taxon>
    </lineage>
</organism>
<dbReference type="InterPro" id="IPR007712">
    <property type="entry name" value="RelE/ParE_toxin"/>
</dbReference>
<evidence type="ECO:0000313" key="3">
    <source>
        <dbReference type="Proteomes" id="UP000027834"/>
    </source>
</evidence>
<dbReference type="RefSeq" id="WP_080287841.1">
    <property type="nucleotide sequence ID" value="NZ_CP072521.1"/>
</dbReference>